<dbReference type="Gene3D" id="3.30.565.10">
    <property type="entry name" value="Histidine kinase-like ATPase, C-terminal domain"/>
    <property type="match status" value="1"/>
</dbReference>
<dbReference type="InterPro" id="IPR005467">
    <property type="entry name" value="His_kinase_dom"/>
</dbReference>
<evidence type="ECO:0000256" key="2">
    <source>
        <dbReference type="ARBA" id="ARBA00004370"/>
    </source>
</evidence>
<reference evidence="12 13" key="2">
    <citation type="journal article" date="2016" name="Int. J. Syst. Evol. Microbiol.">
        <title>Paenibacillus bovis sp. nov., isolated from raw yak (Bos grunniens) milk.</title>
        <authorList>
            <person name="Gao C."/>
            <person name="Han J."/>
            <person name="Liu Z."/>
            <person name="Xu X."/>
            <person name="Hang F."/>
            <person name="Wu Z."/>
        </authorList>
    </citation>
    <scope>NUCLEOTIDE SEQUENCE [LARGE SCALE GENOMIC DNA]</scope>
    <source>
        <strain evidence="12 13">BD3526</strain>
    </source>
</reference>
<dbReference type="SMART" id="SM00388">
    <property type="entry name" value="HisKA"/>
    <property type="match status" value="1"/>
</dbReference>
<dbReference type="EC" id="2.7.13.3" evidence="3"/>
<dbReference type="GO" id="GO:0004721">
    <property type="term" value="F:phosphoprotein phosphatase activity"/>
    <property type="evidence" value="ECO:0007669"/>
    <property type="project" value="TreeGrafter"/>
</dbReference>
<evidence type="ECO:0000256" key="8">
    <source>
        <dbReference type="ARBA" id="ARBA00022840"/>
    </source>
</evidence>
<evidence type="ECO:0000259" key="11">
    <source>
        <dbReference type="PROSITE" id="PS50109"/>
    </source>
</evidence>
<dbReference type="InterPro" id="IPR036890">
    <property type="entry name" value="HATPase_C_sf"/>
</dbReference>
<evidence type="ECO:0000256" key="4">
    <source>
        <dbReference type="ARBA" id="ARBA00022553"/>
    </source>
</evidence>
<dbReference type="Pfam" id="PF00512">
    <property type="entry name" value="HisKA"/>
    <property type="match status" value="1"/>
</dbReference>
<dbReference type="SUPFAM" id="SSF55874">
    <property type="entry name" value="ATPase domain of HSP90 chaperone/DNA topoisomerase II/histidine kinase"/>
    <property type="match status" value="1"/>
</dbReference>
<proteinExistence type="predicted"/>
<dbReference type="PRINTS" id="PR00344">
    <property type="entry name" value="BCTRLSENSOR"/>
</dbReference>
<dbReference type="Pfam" id="PF02518">
    <property type="entry name" value="HATPase_c"/>
    <property type="match status" value="1"/>
</dbReference>
<evidence type="ECO:0000256" key="7">
    <source>
        <dbReference type="ARBA" id="ARBA00022777"/>
    </source>
</evidence>
<evidence type="ECO:0000256" key="5">
    <source>
        <dbReference type="ARBA" id="ARBA00022679"/>
    </source>
</evidence>
<dbReference type="PANTHER" id="PTHR45453:SF1">
    <property type="entry name" value="PHOSPHATE REGULON SENSOR PROTEIN PHOR"/>
    <property type="match status" value="1"/>
</dbReference>
<feature type="transmembrane region" description="Helical" evidence="10">
    <location>
        <begin position="12"/>
        <end position="34"/>
    </location>
</feature>
<reference evidence="13" key="1">
    <citation type="submission" date="2015-10" db="EMBL/GenBank/DDBJ databases">
        <title>Genome of Paenibacillus bovis sp. nov.</title>
        <authorList>
            <person name="Wu Z."/>
            <person name="Gao C."/>
            <person name="Liu Z."/>
            <person name="Zheng H."/>
        </authorList>
    </citation>
    <scope>NUCLEOTIDE SEQUENCE [LARGE SCALE GENOMIC DNA]</scope>
    <source>
        <strain evidence="13">BD3526</strain>
    </source>
</reference>
<protein>
    <recommendedName>
        <fullName evidence="3">histidine kinase</fullName>
        <ecNumber evidence="3">2.7.13.3</ecNumber>
    </recommendedName>
</protein>
<dbReference type="RefSeq" id="WP_060535402.1">
    <property type="nucleotide sequence ID" value="NZ_CP013023.1"/>
</dbReference>
<keyword evidence="5" id="KW-0808">Transferase</keyword>
<dbReference type="OrthoDB" id="368131at2"/>
<dbReference type="CDD" id="cd00082">
    <property type="entry name" value="HisKA"/>
    <property type="match status" value="1"/>
</dbReference>
<feature type="domain" description="Histidine kinase" evidence="11">
    <location>
        <begin position="255"/>
        <end position="468"/>
    </location>
</feature>
<evidence type="ECO:0000256" key="6">
    <source>
        <dbReference type="ARBA" id="ARBA00022741"/>
    </source>
</evidence>
<keyword evidence="9" id="KW-0902">Two-component regulatory system</keyword>
<comment type="subcellular location">
    <subcellularLocation>
        <location evidence="2">Membrane</location>
    </subcellularLocation>
</comment>
<dbReference type="GO" id="GO:0000155">
    <property type="term" value="F:phosphorelay sensor kinase activity"/>
    <property type="evidence" value="ECO:0007669"/>
    <property type="project" value="InterPro"/>
</dbReference>
<dbReference type="PROSITE" id="PS50109">
    <property type="entry name" value="HIS_KIN"/>
    <property type="match status" value="1"/>
</dbReference>
<evidence type="ECO:0000313" key="13">
    <source>
        <dbReference type="Proteomes" id="UP000078148"/>
    </source>
</evidence>
<dbReference type="SUPFAM" id="SSF47384">
    <property type="entry name" value="Homodimeric domain of signal transducing histidine kinase"/>
    <property type="match status" value="1"/>
</dbReference>
<keyword evidence="8" id="KW-0067">ATP-binding</keyword>
<dbReference type="GO" id="GO:0005886">
    <property type="term" value="C:plasma membrane"/>
    <property type="evidence" value="ECO:0007669"/>
    <property type="project" value="TreeGrafter"/>
</dbReference>
<keyword evidence="10" id="KW-1133">Transmembrane helix</keyword>
<comment type="catalytic activity">
    <reaction evidence="1">
        <text>ATP + protein L-histidine = ADP + protein N-phospho-L-histidine.</text>
        <dbReference type="EC" id="2.7.13.3"/>
    </reaction>
</comment>
<dbReference type="InterPro" id="IPR003661">
    <property type="entry name" value="HisK_dim/P_dom"/>
</dbReference>
<evidence type="ECO:0000256" key="3">
    <source>
        <dbReference type="ARBA" id="ARBA00012438"/>
    </source>
</evidence>
<keyword evidence="4" id="KW-0597">Phosphoprotein</keyword>
<dbReference type="InterPro" id="IPR036097">
    <property type="entry name" value="HisK_dim/P_sf"/>
</dbReference>
<dbReference type="AlphaFoldDB" id="A0A172ZJJ0"/>
<accession>A0A172ZJJ0</accession>
<organism evidence="12 13">
    <name type="scientific">Paenibacillus bovis</name>
    <dbReference type="NCBI Taxonomy" id="1616788"/>
    <lineage>
        <taxon>Bacteria</taxon>
        <taxon>Bacillati</taxon>
        <taxon>Bacillota</taxon>
        <taxon>Bacilli</taxon>
        <taxon>Bacillales</taxon>
        <taxon>Paenibacillaceae</taxon>
        <taxon>Paenibacillus</taxon>
    </lineage>
</organism>
<sequence>MKWKLTGRYLLSVVLVVIVVVGINLVLLIGGLITRSAVQFPQLMSSSTAAEEFTRSFGRQIENKAGTLGITAEGKHQLEQQNAWVQILDEQGRQIYAYRTPDNLPHAYTPAEIIQMYKYKEIDMETTLFMGSRSEGTHQYSYFVGIRDRNLSRYVFFLDVSAFLSIAHIGTYIILLDILIALLIGYFFSKQLTRPLYALIDKIKRLASNNYYVDDTPKGIYTSVFANLNDLSNRLQANEAERTKLDRMREEWIANVSHDIKTPLASIQGFAEMLRDADYQFTLDEIREYAGIIENKSVYIKEVIEDLNLTTRLRNKALTLNKQEVNLVGLLRNILIDIMNDPQYAARDLELEAGEEPIMKQVDELLLRRAISNLVYNSILHNEADVQIRVTAYQAEQTHIIIEDNGKGISPEELDQIFNRYYRGTNSGEAHKGSGLGMAIAKDIIREHNGSISIQSTPGQGTRIEIVL</sequence>
<dbReference type="GO" id="GO:0005524">
    <property type="term" value="F:ATP binding"/>
    <property type="evidence" value="ECO:0007669"/>
    <property type="project" value="UniProtKB-KW"/>
</dbReference>
<dbReference type="InterPro" id="IPR050351">
    <property type="entry name" value="BphY/WalK/GraS-like"/>
</dbReference>
<evidence type="ECO:0000256" key="9">
    <source>
        <dbReference type="ARBA" id="ARBA00023012"/>
    </source>
</evidence>
<dbReference type="GO" id="GO:0016036">
    <property type="term" value="P:cellular response to phosphate starvation"/>
    <property type="evidence" value="ECO:0007669"/>
    <property type="project" value="TreeGrafter"/>
</dbReference>
<dbReference type="Gene3D" id="1.10.287.130">
    <property type="match status" value="1"/>
</dbReference>
<dbReference type="InterPro" id="IPR004358">
    <property type="entry name" value="Sig_transdc_His_kin-like_C"/>
</dbReference>
<feature type="transmembrane region" description="Helical" evidence="10">
    <location>
        <begin position="155"/>
        <end position="188"/>
    </location>
</feature>
<dbReference type="InterPro" id="IPR003594">
    <property type="entry name" value="HATPase_dom"/>
</dbReference>
<dbReference type="Proteomes" id="UP000078148">
    <property type="component" value="Chromosome"/>
</dbReference>
<dbReference type="KEGG" id="pbv:AR543_15630"/>
<keyword evidence="10" id="KW-0812">Transmembrane</keyword>
<keyword evidence="13" id="KW-1185">Reference proteome</keyword>
<keyword evidence="7 12" id="KW-0418">Kinase</keyword>
<keyword evidence="10" id="KW-0472">Membrane</keyword>
<dbReference type="SMART" id="SM00387">
    <property type="entry name" value="HATPase_c"/>
    <property type="match status" value="1"/>
</dbReference>
<keyword evidence="6" id="KW-0547">Nucleotide-binding</keyword>
<evidence type="ECO:0000256" key="1">
    <source>
        <dbReference type="ARBA" id="ARBA00000085"/>
    </source>
</evidence>
<evidence type="ECO:0000313" key="12">
    <source>
        <dbReference type="EMBL" id="ANF97290.1"/>
    </source>
</evidence>
<gene>
    <name evidence="12" type="ORF">AR543_15630</name>
</gene>
<dbReference type="PANTHER" id="PTHR45453">
    <property type="entry name" value="PHOSPHATE REGULON SENSOR PROTEIN PHOR"/>
    <property type="match status" value="1"/>
</dbReference>
<evidence type="ECO:0000256" key="10">
    <source>
        <dbReference type="SAM" id="Phobius"/>
    </source>
</evidence>
<name>A0A172ZJJ0_9BACL</name>
<dbReference type="EMBL" id="CP013023">
    <property type="protein sequence ID" value="ANF97290.1"/>
    <property type="molecule type" value="Genomic_DNA"/>
</dbReference>
<dbReference type="STRING" id="1616788.AR543_15630"/>